<evidence type="ECO:0000313" key="5">
    <source>
        <dbReference type="EMBL" id="KWX05042.1"/>
    </source>
</evidence>
<dbReference type="PANTHER" id="PTHR42856:SF1">
    <property type="entry name" value="ACYL-COENZYME A THIOESTERASE PAAI"/>
    <property type="match status" value="1"/>
</dbReference>
<feature type="domain" description="Thioesterase" evidence="3">
    <location>
        <begin position="53"/>
        <end position="126"/>
    </location>
</feature>
<dbReference type="NCBIfam" id="TIGR02286">
    <property type="entry name" value="PaaD"/>
    <property type="match status" value="1"/>
</dbReference>
<name>A0A132N668_9ACTN</name>
<dbReference type="GO" id="GO:0016289">
    <property type="term" value="F:acyl-CoA hydrolase activity"/>
    <property type="evidence" value="ECO:0007669"/>
    <property type="project" value="UniProtKB-ARBA"/>
</dbReference>
<evidence type="ECO:0000259" key="3">
    <source>
        <dbReference type="Pfam" id="PF03061"/>
    </source>
</evidence>
<dbReference type="Proteomes" id="UP000070659">
    <property type="component" value="Unassembled WGS sequence"/>
</dbReference>
<dbReference type="InterPro" id="IPR006683">
    <property type="entry name" value="Thioestr_dom"/>
</dbReference>
<evidence type="ECO:0000256" key="2">
    <source>
        <dbReference type="ARBA" id="ARBA00022801"/>
    </source>
</evidence>
<dbReference type="RefSeq" id="WP_066884295.1">
    <property type="nucleotide sequence ID" value="NZ_CP171739.1"/>
</dbReference>
<dbReference type="OrthoDB" id="32575at2"/>
<dbReference type="Pfam" id="PF03061">
    <property type="entry name" value="4HBT"/>
    <property type="match status" value="1"/>
</dbReference>
<reference evidence="8" key="2">
    <citation type="submission" date="2015-02" db="EMBL/GenBank/DDBJ databases">
        <title>Physiological reanalysis, assessment of diazotrophy, and genome sequences of multiple isolates of Streptomyces thermoautotrophicus.</title>
        <authorList>
            <person name="MacKellar D.C."/>
            <person name="Lieber L."/>
            <person name="Norman J."/>
            <person name="Bolger A."/>
            <person name="Tobin C."/>
            <person name="Murray J.W."/>
            <person name="Friesen M."/>
            <person name="Prell J."/>
        </authorList>
    </citation>
    <scope>NUCLEOTIDE SEQUENCE [LARGE SCALE GENOMIC DNA]</scope>
    <source>
        <strain evidence="8">UBT1</strain>
    </source>
</reference>
<evidence type="ECO:0000313" key="6">
    <source>
        <dbReference type="EMBL" id="KWX07222.1"/>
    </source>
</evidence>
<dbReference type="InterPro" id="IPR003736">
    <property type="entry name" value="PAAI_dom"/>
</dbReference>
<comment type="caution">
    <text evidence="5">The sequence shown here is derived from an EMBL/GenBank/DDBJ whole genome shotgun (WGS) entry which is preliminary data.</text>
</comment>
<reference evidence="4" key="3">
    <citation type="submission" date="2015-04" db="EMBL/GenBank/DDBJ databases">
        <title>Physiological reanalysis, assessment of diazotrophy, and genome sequences of multiple isolates of Streptomyces thermoautotrophicus.</title>
        <authorList>
            <person name="MacKellar D.C."/>
            <person name="Lieber L."/>
            <person name="Norman J."/>
            <person name="Bolger A."/>
            <person name="Tobin C."/>
            <person name="Murray J.W."/>
            <person name="Woodward J."/>
            <person name="Friesen M."/>
            <person name="Prell J."/>
        </authorList>
    </citation>
    <scope>NUCLEOTIDE SEQUENCE [LARGE SCALE GENOMIC DNA]</scope>
    <source>
        <strain evidence="4">H1</strain>
    </source>
</reference>
<comment type="similarity">
    <text evidence="1">Belongs to the thioesterase PaaI family.</text>
</comment>
<protein>
    <submittedName>
        <fullName evidence="4">Phenylacetic acid degradation protein PaaD</fullName>
    </submittedName>
</protein>
<dbReference type="PATRIC" id="fig|1469144.10.peg.922"/>
<dbReference type="EMBL" id="LAXD01000001">
    <property type="protein sequence ID" value="KWW99174.1"/>
    <property type="molecule type" value="Genomic_DNA"/>
</dbReference>
<dbReference type="InterPro" id="IPR052723">
    <property type="entry name" value="Acyl-CoA_thioesterase_PaaI"/>
</dbReference>
<dbReference type="STRING" id="1469144.LI90_808"/>
<dbReference type="Proteomes" id="UP000070188">
    <property type="component" value="Unassembled WGS sequence"/>
</dbReference>
<gene>
    <name evidence="4" type="ORF">LI90_808</name>
    <name evidence="5" type="ORF">TH66_04625</name>
    <name evidence="6" type="ORF">TR74_19510</name>
</gene>
<keyword evidence="7" id="KW-1185">Reference proteome</keyword>
<dbReference type="CDD" id="cd03443">
    <property type="entry name" value="PaaI_thioesterase"/>
    <property type="match status" value="1"/>
</dbReference>
<dbReference type="NCBIfam" id="TIGR00369">
    <property type="entry name" value="unchar_dom_1"/>
    <property type="match status" value="1"/>
</dbReference>
<dbReference type="EMBL" id="JYIJ01000013">
    <property type="protein sequence ID" value="KWX05042.1"/>
    <property type="molecule type" value="Genomic_DNA"/>
</dbReference>
<dbReference type="Proteomes" id="UP000070598">
    <property type="component" value="Unassembled WGS sequence"/>
</dbReference>
<reference evidence="7" key="4">
    <citation type="submission" date="2015-04" db="EMBL/GenBank/DDBJ databases">
        <title>Physiological reanalysis, assessment of diazotrophy, and genome sequences of multiple isolates of Streptomyces thermoautotrophicus.</title>
        <authorList>
            <person name="MacKellar D.C."/>
            <person name="Lieber L."/>
            <person name="Norman J."/>
            <person name="Bolger A."/>
            <person name="Tobin C."/>
            <person name="Murray J.W."/>
            <person name="Chang R."/>
            <person name="Ford T."/>
            <person name="Nguyen P.Q."/>
            <person name="Woodward J."/>
            <person name="Permingeat H."/>
            <person name="Joshi N.S."/>
            <person name="Silver P.A."/>
            <person name="Usadel B."/>
            <person name="Rutherford A.W."/>
            <person name="Friesen M."/>
            <person name="Prell J."/>
        </authorList>
    </citation>
    <scope>NUCLEOTIDE SEQUENCE [LARGE SCALE GENOMIC DNA]</scope>
    <source>
        <strain evidence="7">H1</strain>
    </source>
</reference>
<dbReference type="PANTHER" id="PTHR42856">
    <property type="entry name" value="ACYL-COENZYME A THIOESTERASE PAAI"/>
    <property type="match status" value="1"/>
</dbReference>
<dbReference type="InterPro" id="IPR029069">
    <property type="entry name" value="HotDog_dom_sf"/>
</dbReference>
<proteinExistence type="inferred from homology"/>
<accession>A0A132N668</accession>
<keyword evidence="2" id="KW-0378">Hydrolase</keyword>
<dbReference type="AlphaFoldDB" id="A0A132N668"/>
<dbReference type="InterPro" id="IPR011973">
    <property type="entry name" value="PaaD"/>
</dbReference>
<evidence type="ECO:0000313" key="8">
    <source>
        <dbReference type="Proteomes" id="UP000070598"/>
    </source>
</evidence>
<evidence type="ECO:0000313" key="7">
    <source>
        <dbReference type="Proteomes" id="UP000070188"/>
    </source>
</evidence>
<evidence type="ECO:0000256" key="1">
    <source>
        <dbReference type="ARBA" id="ARBA00008324"/>
    </source>
</evidence>
<evidence type="ECO:0000313" key="9">
    <source>
        <dbReference type="Proteomes" id="UP000070659"/>
    </source>
</evidence>
<sequence>MTDANQLARRCAAAMYAADEASRSLGITIEEVEPGRAVARMKVTGTMVNGHRIAHGGYVFLLADTAFAFACNTYGQVTVARAAEIVFVAPAREGDELVAEAVERTRYGRNGVYDVTVRRADGKVVAEFRGQSHQLKAPIGESRG</sequence>
<dbReference type="FunFam" id="3.10.129.10:FF:000022">
    <property type="entry name" value="Phenylacetic acid degradation protein"/>
    <property type="match status" value="1"/>
</dbReference>
<dbReference type="SUPFAM" id="SSF54637">
    <property type="entry name" value="Thioesterase/thiol ester dehydrase-isomerase"/>
    <property type="match status" value="1"/>
</dbReference>
<dbReference type="Gene3D" id="3.10.129.10">
    <property type="entry name" value="Hotdog Thioesterase"/>
    <property type="match status" value="1"/>
</dbReference>
<evidence type="ECO:0000313" key="4">
    <source>
        <dbReference type="EMBL" id="KWW99174.1"/>
    </source>
</evidence>
<reference evidence="5 9" key="1">
    <citation type="submission" date="2015-02" db="EMBL/GenBank/DDBJ databases">
        <title>Physiological reanalysis, assessment of diazotrophy, and genome sequences of multiple isolates of Streptomyces thermoautotrophicus.</title>
        <authorList>
            <person name="MacKellar D.C."/>
            <person name="Lieber L."/>
            <person name="Norman J."/>
            <person name="Bolger A."/>
            <person name="Tobin C."/>
            <person name="Murray J.W."/>
            <person name="Prell J."/>
        </authorList>
    </citation>
    <scope>NUCLEOTIDE SEQUENCE [LARGE SCALE GENOMIC DNA]</scope>
    <source>
        <strain evidence="5 9">UBT1</strain>
    </source>
</reference>
<organism evidence="5 9">
    <name type="scientific">Carbonactinospora thermoautotrophica</name>
    <dbReference type="NCBI Taxonomy" id="1469144"/>
    <lineage>
        <taxon>Bacteria</taxon>
        <taxon>Bacillati</taxon>
        <taxon>Actinomycetota</taxon>
        <taxon>Actinomycetes</taxon>
        <taxon>Kitasatosporales</taxon>
        <taxon>Carbonactinosporaceae</taxon>
        <taxon>Carbonactinospora</taxon>
    </lineage>
</organism>
<dbReference type="EMBL" id="JYIK01001068">
    <property type="protein sequence ID" value="KWX07222.1"/>
    <property type="molecule type" value="Genomic_DNA"/>
</dbReference>